<dbReference type="EMBL" id="QGGW01000001">
    <property type="protein sequence ID" value="PWK62280.1"/>
    <property type="molecule type" value="Genomic_DNA"/>
</dbReference>
<evidence type="ECO:0000313" key="3">
    <source>
        <dbReference type="Proteomes" id="UP000245708"/>
    </source>
</evidence>
<dbReference type="Proteomes" id="UP000245708">
    <property type="component" value="Unassembled WGS sequence"/>
</dbReference>
<name>A0A316GM77_9RHOB</name>
<protein>
    <submittedName>
        <fullName evidence="2">Uncharacterized protein</fullName>
    </submittedName>
</protein>
<reference evidence="2 3" key="1">
    <citation type="submission" date="2018-05" db="EMBL/GenBank/DDBJ databases">
        <title>Genomic Encyclopedia of Type Strains, Phase IV (KMG-IV): sequencing the most valuable type-strain genomes for metagenomic binning, comparative biology and taxonomic classification.</title>
        <authorList>
            <person name="Goeker M."/>
        </authorList>
    </citation>
    <scope>NUCLEOTIDE SEQUENCE [LARGE SCALE GENOMIC DNA]</scope>
    <source>
        <strain evidence="2 3">DSM 16097</strain>
    </source>
</reference>
<sequence>MQIQARLYFTSDDVTCVPVDPALSQYEDRIGFEDPALGFRMRLFSARVSKASLTACVALVLPPDLVTRNEGQDVSGLSDAPIVPVAQGAGDPLPLIVPAGTPDRPFELWVDRSTVDDVIGFARQHGVYPAMLEVPTLEGGETIALPIQNEASPPPMRAFGQAQANPDSMRAEIPPAVLRELEKRKQQETRHAARSLRSAPSEVAFAASAKDEAAALALASRITATFSESVEPVARQLRGLAAPRAQDAGPPDARPALPDQVAAAMPQETADDRFAMSVAGDPFVTFPSAGQIAPRPDAQPEMMTLSAVPVRPRRDMGPMVAQALDGMGLALLAPVHAVARMLRMVARGAQGVWSRSASGLSALRRRVLGGLMDTTHGLRRKLQPGLDAVSVIFLRPVVGAAAVIGIVATGAVALVLPLFAPGQAETRLGVAAPIHEASPDRDLATGTDRMPSAIPTHVPVALAVARAEPALTPLSQPAPPVVTETATAEPPDLGPVVLTQSASVEHSPQSRAVPAAPRLMLRPGSASVQTSVPAPVIPDAATAAVLAPQPSAQGEAAIAGVSSRVDVTPELVAMALLSVPEIDEDLPARLVDTDTARHEHALSAPPVVQSAAPAVAEPVAQDRPAIGLDPTAVADPPPVVAAAPARAVPQADTPPQTLQAAVVSLGPDRAPRPLRRPELRAPARVVAAAVVAPAPTLSAPTQPVARPVAPPAAPAQEVAPVAMAPTLEVLPHSPSNPFRVLAIVGTGAQGTALVRTGPNQTAVLAAGTTTALGQVVDVRRDGIVFVQDGRMRLLPIGQ</sequence>
<comment type="caution">
    <text evidence="2">The sequence shown here is derived from an EMBL/GenBank/DDBJ whole genome shotgun (WGS) entry which is preliminary data.</text>
</comment>
<accession>A0A316GM77</accession>
<gene>
    <name evidence="2" type="ORF">C7455_101306</name>
</gene>
<evidence type="ECO:0000313" key="2">
    <source>
        <dbReference type="EMBL" id="PWK62280.1"/>
    </source>
</evidence>
<organism evidence="2 3">
    <name type="scientific">Roseicyclus mahoneyensis</name>
    <dbReference type="NCBI Taxonomy" id="164332"/>
    <lineage>
        <taxon>Bacteria</taxon>
        <taxon>Pseudomonadati</taxon>
        <taxon>Pseudomonadota</taxon>
        <taxon>Alphaproteobacteria</taxon>
        <taxon>Rhodobacterales</taxon>
        <taxon>Roseobacteraceae</taxon>
        <taxon>Roseicyclus</taxon>
    </lineage>
</organism>
<dbReference type="AlphaFoldDB" id="A0A316GM77"/>
<feature type="region of interest" description="Disordered" evidence="1">
    <location>
        <begin position="473"/>
        <end position="492"/>
    </location>
</feature>
<evidence type="ECO:0000256" key="1">
    <source>
        <dbReference type="SAM" id="MobiDB-lite"/>
    </source>
</evidence>
<proteinExistence type="predicted"/>
<keyword evidence="3" id="KW-1185">Reference proteome</keyword>